<keyword evidence="1" id="KW-1133">Transmembrane helix</keyword>
<dbReference type="Pfam" id="PF16069">
    <property type="entry name" value="DUF4811"/>
    <property type="match status" value="1"/>
</dbReference>
<dbReference type="Proteomes" id="UP000254707">
    <property type="component" value="Unassembled WGS sequence"/>
</dbReference>
<sequence>MIITIILTLCVFVSWLLIPHKVTRYILGYISTVALLLMIIGITANMTHHWGMEKKVVTSDKKEIYSAGSKDSPVNMLIANEMGKNSNNYIMIYKNHSDDQKAETHFKPNMDKDHLSESVKHQATYEVKDTDKATTQTKKTVWVWKSDVYKSLFSFGHDNQELIKKTTVVTVPKDTWVVLDAQQAKQLQQSQQKQSSEGN</sequence>
<gene>
    <name evidence="2" type="ORF">NCTC7688_00203</name>
</gene>
<dbReference type="EMBL" id="UHED01000001">
    <property type="protein sequence ID" value="SUM81710.1"/>
    <property type="molecule type" value="Genomic_DNA"/>
</dbReference>
<evidence type="ECO:0000313" key="3">
    <source>
        <dbReference type="Proteomes" id="UP000254707"/>
    </source>
</evidence>
<keyword evidence="1" id="KW-0472">Membrane</keyword>
<proteinExistence type="predicted"/>
<feature type="transmembrane region" description="Helical" evidence="1">
    <location>
        <begin position="26"/>
        <end position="46"/>
    </location>
</feature>
<evidence type="ECO:0008006" key="4">
    <source>
        <dbReference type="Google" id="ProtNLM"/>
    </source>
</evidence>
<dbReference type="RefSeq" id="WP_181877793.1">
    <property type="nucleotide sequence ID" value="NZ_JADICK010000013.1"/>
</dbReference>
<organism evidence="2 3">
    <name type="scientific">Staphylococcus saprophyticus</name>
    <dbReference type="NCBI Taxonomy" id="29385"/>
    <lineage>
        <taxon>Bacteria</taxon>
        <taxon>Bacillati</taxon>
        <taxon>Bacillota</taxon>
        <taxon>Bacilli</taxon>
        <taxon>Bacillales</taxon>
        <taxon>Staphylococcaceae</taxon>
        <taxon>Staphylococcus</taxon>
    </lineage>
</organism>
<name>A0A380HLA0_STASA</name>
<dbReference type="AlphaFoldDB" id="A0A380HLA0"/>
<keyword evidence="1" id="KW-0812">Transmembrane</keyword>
<protein>
    <recommendedName>
        <fullName evidence="4">DUF4811 domain-containing protein</fullName>
    </recommendedName>
</protein>
<evidence type="ECO:0000313" key="2">
    <source>
        <dbReference type="EMBL" id="SUM81710.1"/>
    </source>
</evidence>
<evidence type="ECO:0000256" key="1">
    <source>
        <dbReference type="SAM" id="Phobius"/>
    </source>
</evidence>
<dbReference type="InterPro" id="IPR032083">
    <property type="entry name" value="DUF4811"/>
</dbReference>
<reference evidence="2 3" key="1">
    <citation type="submission" date="2018-06" db="EMBL/GenBank/DDBJ databases">
        <authorList>
            <consortium name="Pathogen Informatics"/>
            <person name="Doyle S."/>
        </authorList>
    </citation>
    <scope>NUCLEOTIDE SEQUENCE [LARGE SCALE GENOMIC DNA]</scope>
    <source>
        <strain evidence="2 3">NCTC7688</strain>
    </source>
</reference>
<accession>A0A380HLA0</accession>